<dbReference type="AlphaFoldDB" id="A0A383DMK7"/>
<evidence type="ECO:0000313" key="1">
    <source>
        <dbReference type="EMBL" id="SVE45500.1"/>
    </source>
</evidence>
<organism evidence="1">
    <name type="scientific">marine metagenome</name>
    <dbReference type="NCBI Taxonomy" id="408172"/>
    <lineage>
        <taxon>unclassified sequences</taxon>
        <taxon>metagenomes</taxon>
        <taxon>ecological metagenomes</taxon>
    </lineage>
</organism>
<accession>A0A383DMK7</accession>
<dbReference type="EMBL" id="UINC01218465">
    <property type="protein sequence ID" value="SVE45500.1"/>
    <property type="molecule type" value="Genomic_DNA"/>
</dbReference>
<dbReference type="Pfam" id="PF07592">
    <property type="entry name" value="DDE_Tnp_ISAZ013"/>
    <property type="match status" value="1"/>
</dbReference>
<dbReference type="InterPro" id="IPR011518">
    <property type="entry name" value="Transposase_36"/>
</dbReference>
<gene>
    <name evidence="1" type="ORF">METZ01_LOCUS498354</name>
</gene>
<reference evidence="1" key="1">
    <citation type="submission" date="2018-05" db="EMBL/GenBank/DDBJ databases">
        <authorList>
            <person name="Lanie J.A."/>
            <person name="Ng W.-L."/>
            <person name="Kazmierczak K.M."/>
            <person name="Andrzejewski T.M."/>
            <person name="Davidsen T.M."/>
            <person name="Wayne K.J."/>
            <person name="Tettelin H."/>
            <person name="Glass J.I."/>
            <person name="Rusch D."/>
            <person name="Podicherti R."/>
            <person name="Tsui H.-C.T."/>
            <person name="Winkler M.E."/>
        </authorList>
    </citation>
    <scope>NUCLEOTIDE SEQUENCE</scope>
</reference>
<sequence>MILAALDALLQDATAGDPVKGTQWTRKMLRTLCAALVAQGFSTTSPMTVRRLLQGRGYRQRVNRKRLTKDHNAHRDRQIRYLTRKRRAFLKADDPVLSVDTKKKELVGNFRNEGVTWRQGPLEVMETAFPSDAEGKAIPYGIYDVGRNHGFVVVGTAHETAEFAVAAIRRWWQGIGRPVYA</sequence>
<proteinExistence type="predicted"/>
<name>A0A383DMK7_9ZZZZ</name>
<feature type="non-terminal residue" evidence="1">
    <location>
        <position position="181"/>
    </location>
</feature>
<protein>
    <submittedName>
        <fullName evidence="1">Uncharacterized protein</fullName>
    </submittedName>
</protein>